<dbReference type="AlphaFoldDB" id="A0A381TYL0"/>
<name>A0A381TYL0_9ZZZZ</name>
<protein>
    <submittedName>
        <fullName evidence="2">Uncharacterized protein</fullName>
    </submittedName>
</protein>
<sequence>VVENQSTTKFGSIHLTMMPLQKALFLPMRSQVQMELYQIKTSRGRKGHEIVEHPGSQLGEVEEA</sequence>
<feature type="non-terminal residue" evidence="2">
    <location>
        <position position="1"/>
    </location>
</feature>
<feature type="region of interest" description="Disordered" evidence="1">
    <location>
        <begin position="43"/>
        <end position="64"/>
    </location>
</feature>
<gene>
    <name evidence="2" type="ORF">METZ01_LOCUS72941</name>
</gene>
<accession>A0A381TYL0</accession>
<evidence type="ECO:0000313" key="2">
    <source>
        <dbReference type="EMBL" id="SVA20087.1"/>
    </source>
</evidence>
<reference evidence="2" key="1">
    <citation type="submission" date="2018-05" db="EMBL/GenBank/DDBJ databases">
        <authorList>
            <person name="Lanie J.A."/>
            <person name="Ng W.-L."/>
            <person name="Kazmierczak K.M."/>
            <person name="Andrzejewski T.M."/>
            <person name="Davidsen T.M."/>
            <person name="Wayne K.J."/>
            <person name="Tettelin H."/>
            <person name="Glass J.I."/>
            <person name="Rusch D."/>
            <person name="Podicherti R."/>
            <person name="Tsui H.-C.T."/>
            <person name="Winkler M.E."/>
        </authorList>
    </citation>
    <scope>NUCLEOTIDE SEQUENCE</scope>
</reference>
<evidence type="ECO:0000256" key="1">
    <source>
        <dbReference type="SAM" id="MobiDB-lite"/>
    </source>
</evidence>
<dbReference type="EMBL" id="UINC01005247">
    <property type="protein sequence ID" value="SVA20087.1"/>
    <property type="molecule type" value="Genomic_DNA"/>
</dbReference>
<proteinExistence type="predicted"/>
<organism evidence="2">
    <name type="scientific">marine metagenome</name>
    <dbReference type="NCBI Taxonomy" id="408172"/>
    <lineage>
        <taxon>unclassified sequences</taxon>
        <taxon>metagenomes</taxon>
        <taxon>ecological metagenomes</taxon>
    </lineage>
</organism>